<comment type="similarity">
    <text evidence="1">Belongs to the PHAF1 family.</text>
</comment>
<dbReference type="PANTHER" id="PTHR13465">
    <property type="entry name" value="UPF0183 PROTEIN"/>
    <property type="match status" value="1"/>
</dbReference>
<evidence type="ECO:0000256" key="1">
    <source>
        <dbReference type="ARBA" id="ARBA00024339"/>
    </source>
</evidence>
<dbReference type="InterPro" id="IPR039156">
    <property type="entry name" value="PHAF1/BROMI"/>
</dbReference>
<dbReference type="PANTHER" id="PTHR13465:SF2">
    <property type="entry name" value="PHAGOSOME ASSEMBLY FACTOR 1"/>
    <property type="match status" value="1"/>
</dbReference>
<accession>S0B450</accession>
<dbReference type="EMBL" id="AK422868">
    <property type="protein sequence ID" value="BAN41316.1"/>
    <property type="molecule type" value="mRNA"/>
</dbReference>
<dbReference type="VEuPathDB" id="AmoebaDB:EIN_405310"/>
<organism evidence="2">
    <name type="scientific">Entamoeba invadens</name>
    <dbReference type="NCBI Taxonomy" id="33085"/>
    <lineage>
        <taxon>Eukaryota</taxon>
        <taxon>Amoebozoa</taxon>
        <taxon>Evosea</taxon>
        <taxon>Archamoebae</taxon>
        <taxon>Mastigamoebida</taxon>
        <taxon>Entamoebidae</taxon>
        <taxon>Entamoeba</taxon>
    </lineage>
</organism>
<evidence type="ECO:0000313" key="2">
    <source>
        <dbReference type="EMBL" id="BAN41316.1"/>
    </source>
</evidence>
<dbReference type="Pfam" id="PF03676">
    <property type="entry name" value="PHAF1"/>
    <property type="match status" value="2"/>
</dbReference>
<reference evidence="2" key="1">
    <citation type="submission" date="2012-06" db="EMBL/GenBank/DDBJ databases">
        <title>Short 5' UTR of Entamoeba genes.</title>
        <authorList>
            <person name="Hiranuka K."/>
            <person name="Kumagai M."/>
            <person name="Wakaguri H."/>
            <person name="Suzuki Y."/>
            <person name="Sugano S."/>
            <person name="Watanabe J."/>
            <person name="Makioka A."/>
        </authorList>
    </citation>
    <scope>NUCLEOTIDE SEQUENCE</scope>
    <source>
        <strain evidence="2">IP1</strain>
    </source>
</reference>
<protein>
    <submittedName>
        <fullName evidence="2">Uncharacterized protein</fullName>
    </submittedName>
</protein>
<proteinExistence type="evidence at transcript level"/>
<sequence length="334" mass="37753">MSREEEISSPLIVIRKECKIGPFQLGMPLYRILKMLAKPSATTLADVHISYNEDDPMTGEVVVKILSHSLTLVFDAKRQILIRTEIENVRIETKSAQKTLDEFKAFTSSNTVSDQNTYSDLSRLFKSFLSREVDNNKNTELYDEPTKPQSGELCNGTFMFKFSGVGNDANEKKNLRLTKVVNSLNDTCQELKVVKVSDTGVFCIDDFVFKHGSHTQEVVADLKDREGSKSDETCTYYNYFSRGFDFVFGKNDNLVKRFVLHTNSPSDSVFGIYSKCFFELKIAGAVVTQDSKWPKLNLQFSNKTPLGDGVVLYQVGNCLFEVEDKTGTIFTIFI</sequence>
<name>S0B450_ENTIV</name>
<dbReference type="InterPro" id="IPR005373">
    <property type="entry name" value="PHAF1"/>
</dbReference>
<dbReference type="AlphaFoldDB" id="S0B450"/>